<dbReference type="EMBL" id="JBBNAF010000002">
    <property type="protein sequence ID" value="KAK9163725.1"/>
    <property type="molecule type" value="Genomic_DNA"/>
</dbReference>
<organism evidence="1 2">
    <name type="scientific">Stephania yunnanensis</name>
    <dbReference type="NCBI Taxonomy" id="152371"/>
    <lineage>
        <taxon>Eukaryota</taxon>
        <taxon>Viridiplantae</taxon>
        <taxon>Streptophyta</taxon>
        <taxon>Embryophyta</taxon>
        <taxon>Tracheophyta</taxon>
        <taxon>Spermatophyta</taxon>
        <taxon>Magnoliopsida</taxon>
        <taxon>Ranunculales</taxon>
        <taxon>Menispermaceae</taxon>
        <taxon>Menispermoideae</taxon>
        <taxon>Cissampelideae</taxon>
        <taxon>Stephania</taxon>
    </lineage>
</organism>
<gene>
    <name evidence="1" type="ORF">Syun_004627</name>
</gene>
<keyword evidence="2" id="KW-1185">Reference proteome</keyword>
<comment type="caution">
    <text evidence="1">The sequence shown here is derived from an EMBL/GenBank/DDBJ whole genome shotgun (WGS) entry which is preliminary data.</text>
</comment>
<evidence type="ECO:0000313" key="1">
    <source>
        <dbReference type="EMBL" id="KAK9163725.1"/>
    </source>
</evidence>
<reference evidence="1 2" key="1">
    <citation type="submission" date="2024-01" db="EMBL/GenBank/DDBJ databases">
        <title>Genome assemblies of Stephania.</title>
        <authorList>
            <person name="Yang L."/>
        </authorList>
    </citation>
    <scope>NUCLEOTIDE SEQUENCE [LARGE SCALE GENOMIC DNA]</scope>
    <source>
        <strain evidence="1">YNDBR</strain>
        <tissue evidence="1">Leaf</tissue>
    </source>
</reference>
<dbReference type="AlphaFoldDB" id="A0AAP0L5Z4"/>
<name>A0AAP0L5Z4_9MAGN</name>
<protein>
    <submittedName>
        <fullName evidence="1">Uncharacterized protein</fullName>
    </submittedName>
</protein>
<proteinExistence type="predicted"/>
<accession>A0AAP0L5Z4</accession>
<sequence>MRRGKIGFWLDLCMEWREGMSSGDGSGGGGVAVMRDDAVMAANFLKEFLSISSHMLVDLHAQLVKGER</sequence>
<evidence type="ECO:0000313" key="2">
    <source>
        <dbReference type="Proteomes" id="UP001420932"/>
    </source>
</evidence>
<dbReference type="Proteomes" id="UP001420932">
    <property type="component" value="Unassembled WGS sequence"/>
</dbReference>